<evidence type="ECO:0000256" key="1">
    <source>
        <dbReference type="ARBA" id="ARBA00004533"/>
    </source>
</evidence>
<keyword evidence="17" id="KW-1185">Reference proteome</keyword>
<evidence type="ECO:0000256" key="12">
    <source>
        <dbReference type="ARBA" id="ARBA00039445"/>
    </source>
</evidence>
<dbReference type="EMBL" id="CP103836">
    <property type="protein sequence ID" value="WOB47925.1"/>
    <property type="molecule type" value="Genomic_DNA"/>
</dbReference>
<evidence type="ECO:0000313" key="16">
    <source>
        <dbReference type="EMBL" id="WOB47925.1"/>
    </source>
</evidence>
<keyword evidence="5" id="KW-1003">Cell membrane</keyword>
<dbReference type="Pfam" id="PF02801">
    <property type="entry name" value="Ketoacyl-synt_C"/>
    <property type="match status" value="1"/>
</dbReference>
<dbReference type="CDD" id="cd00834">
    <property type="entry name" value="KAS_I_II"/>
    <property type="match status" value="1"/>
</dbReference>
<evidence type="ECO:0000313" key="17">
    <source>
        <dbReference type="Proteomes" id="UP001302716"/>
    </source>
</evidence>
<evidence type="ECO:0000256" key="8">
    <source>
        <dbReference type="ARBA" id="ARBA00022692"/>
    </source>
</evidence>
<feature type="domain" description="Ketosynthase family 3 (KS3)" evidence="15">
    <location>
        <begin position="1"/>
        <end position="398"/>
    </location>
</feature>
<dbReference type="PANTHER" id="PTHR11712:SF352">
    <property type="entry name" value="3-OXOACYL-[ACYL-CARRIER-PROTEIN] SYNTHASE"/>
    <property type="match status" value="1"/>
</dbReference>
<evidence type="ECO:0000256" key="3">
    <source>
        <dbReference type="ARBA" id="ARBA00008467"/>
    </source>
</evidence>
<comment type="function">
    <text evidence="11">Proposed to synthesize NOD factor fatty acyl chain. Involved in the synthesis of a highly unsaturated fatty acid moiety, which forms part of a lipo-oligosaccharide that is responsible for host specificity.</text>
</comment>
<keyword evidence="8" id="KW-0812">Transmembrane</keyword>
<gene>
    <name evidence="16" type="ORF">NYR97_11535</name>
</gene>
<sequence length="404" mass="42815">MQETFNRCLRGEGAIRQASPELCKWHPAAITAHIDRDFSSLLAPAERGFDRATQLALVASREAMTDSGLELDEDQRANAGVYCGIGLGGATTLESVYTRFYHRLFKINGETGDPTVVHPFTVTNTMPNAAASWISIFNGLKGPTQTYSVACASSAVAVGEAWRAIRHGYVESAVVVGTEAMLAAGPYLAWHALRVMAPGDAQDIAASCRPFSRDRRGFVLGEGAAAMVLETRERARKRGRAPYATLAGYGISSDATHITMPDSHGQARAIAMALKESRLAPERIGYINAHGTATQAGDLSETTAIKQVFGEHAQRLRISSTKAMHGHVIGAGGTLEFGIAVKALHQGVVPPTAYLREPDPALDLDYVAGGPVEIPGLSAVMSNSFAFGGTNVSLIATHEAGRDG</sequence>
<dbReference type="Proteomes" id="UP001302716">
    <property type="component" value="Chromosome"/>
</dbReference>
<dbReference type="InterPro" id="IPR014031">
    <property type="entry name" value="Ketoacyl_synth_C"/>
</dbReference>
<evidence type="ECO:0000256" key="6">
    <source>
        <dbReference type="ARBA" id="ARBA00022519"/>
    </source>
</evidence>
<keyword evidence="4" id="KW-0536">Nodulation</keyword>
<dbReference type="AlphaFoldDB" id="A0AAU0B7E0"/>
<dbReference type="Pfam" id="PF00109">
    <property type="entry name" value="ketoacyl-synt"/>
    <property type="match status" value="1"/>
</dbReference>
<reference evidence="16 17" key="1">
    <citation type="submission" date="2022-08" db="EMBL/GenBank/DDBJ databases">
        <title>Whole genome sequencing-based tracing of a 2022 introduction and outbreak of Xanthomonas hortorum pv. pelargonii.</title>
        <authorList>
            <person name="Iruegas-Bocardo F."/>
            <person name="Weisberg A.K."/>
            <person name="Riutta E.R."/>
            <person name="Kilday K."/>
            <person name="Bonkowski J.C."/>
            <person name="Creswell T."/>
            <person name="Daughtrey M.L."/>
            <person name="Rane K."/>
            <person name="Grunwald N.J."/>
            <person name="Chang J.H."/>
            <person name="Putnam M.L."/>
        </authorList>
    </citation>
    <scope>NUCLEOTIDE SEQUENCE [LARGE SCALE GENOMIC DNA]</scope>
    <source>
        <strain evidence="16 17">22-323</strain>
    </source>
</reference>
<dbReference type="PANTHER" id="PTHR11712">
    <property type="entry name" value="POLYKETIDE SYNTHASE-RELATED"/>
    <property type="match status" value="1"/>
</dbReference>
<proteinExistence type="inferred from homology"/>
<evidence type="ECO:0000256" key="9">
    <source>
        <dbReference type="ARBA" id="ARBA00022989"/>
    </source>
</evidence>
<evidence type="ECO:0000256" key="11">
    <source>
        <dbReference type="ARBA" id="ARBA00037576"/>
    </source>
</evidence>
<evidence type="ECO:0000256" key="7">
    <source>
        <dbReference type="ARBA" id="ARBA00022679"/>
    </source>
</evidence>
<evidence type="ECO:0000256" key="2">
    <source>
        <dbReference type="ARBA" id="ARBA00005189"/>
    </source>
</evidence>
<evidence type="ECO:0000256" key="14">
    <source>
        <dbReference type="RuleBase" id="RU003694"/>
    </source>
</evidence>
<dbReference type="GO" id="GO:0006633">
    <property type="term" value="P:fatty acid biosynthetic process"/>
    <property type="evidence" value="ECO:0007669"/>
    <property type="project" value="TreeGrafter"/>
</dbReference>
<evidence type="ECO:0000256" key="13">
    <source>
        <dbReference type="ARBA" id="ARBA00041756"/>
    </source>
</evidence>
<dbReference type="GO" id="GO:0004315">
    <property type="term" value="F:3-oxoacyl-[acyl-carrier-protein] synthase activity"/>
    <property type="evidence" value="ECO:0007669"/>
    <property type="project" value="TreeGrafter"/>
</dbReference>
<keyword evidence="7 14" id="KW-0808">Transferase</keyword>
<keyword evidence="9" id="KW-1133">Transmembrane helix</keyword>
<evidence type="ECO:0000256" key="4">
    <source>
        <dbReference type="ARBA" id="ARBA00022458"/>
    </source>
</evidence>
<dbReference type="SUPFAM" id="SSF53901">
    <property type="entry name" value="Thiolase-like"/>
    <property type="match status" value="2"/>
</dbReference>
<dbReference type="Gene3D" id="3.40.47.10">
    <property type="match status" value="1"/>
</dbReference>
<keyword evidence="10" id="KW-0472">Membrane</keyword>
<protein>
    <recommendedName>
        <fullName evidence="12">Nodulation protein E</fullName>
    </recommendedName>
    <alternativeName>
        <fullName evidence="13">Host-specificity of nodulation protein B</fullName>
    </alternativeName>
</protein>
<dbReference type="PROSITE" id="PS52004">
    <property type="entry name" value="KS3_2"/>
    <property type="match status" value="1"/>
</dbReference>
<evidence type="ECO:0000256" key="10">
    <source>
        <dbReference type="ARBA" id="ARBA00023136"/>
    </source>
</evidence>
<dbReference type="InterPro" id="IPR014030">
    <property type="entry name" value="Ketoacyl_synth_N"/>
</dbReference>
<dbReference type="InterPro" id="IPR016039">
    <property type="entry name" value="Thiolase-like"/>
</dbReference>
<dbReference type="GO" id="GO:0005886">
    <property type="term" value="C:plasma membrane"/>
    <property type="evidence" value="ECO:0007669"/>
    <property type="project" value="UniProtKB-SubCell"/>
</dbReference>
<dbReference type="InterPro" id="IPR000794">
    <property type="entry name" value="Beta-ketoacyl_synthase"/>
</dbReference>
<dbReference type="SMART" id="SM00825">
    <property type="entry name" value="PKS_KS"/>
    <property type="match status" value="1"/>
</dbReference>
<dbReference type="InterPro" id="IPR020841">
    <property type="entry name" value="PKS_Beta-ketoAc_synthase_dom"/>
</dbReference>
<evidence type="ECO:0000259" key="15">
    <source>
        <dbReference type="PROSITE" id="PS52004"/>
    </source>
</evidence>
<accession>A0AAU0B7E0</accession>
<comment type="similarity">
    <text evidence="3 14">Belongs to the thiolase-like superfamily. Beta-ketoacyl-ACP synthases family.</text>
</comment>
<keyword evidence="6" id="KW-0997">Cell inner membrane</keyword>
<comment type="pathway">
    <text evidence="2">Lipid metabolism.</text>
</comment>
<evidence type="ECO:0000256" key="5">
    <source>
        <dbReference type="ARBA" id="ARBA00022475"/>
    </source>
</evidence>
<organism evidence="16 17">
    <name type="scientific">Xanthomonas hydrangeae</name>
    <dbReference type="NCBI Taxonomy" id="2775159"/>
    <lineage>
        <taxon>Bacteria</taxon>
        <taxon>Pseudomonadati</taxon>
        <taxon>Pseudomonadota</taxon>
        <taxon>Gammaproteobacteria</taxon>
        <taxon>Lysobacterales</taxon>
        <taxon>Lysobacteraceae</taxon>
        <taxon>Xanthomonas</taxon>
    </lineage>
</organism>
<comment type="subcellular location">
    <subcellularLocation>
        <location evidence="1">Cell inner membrane</location>
    </subcellularLocation>
</comment>
<name>A0AAU0B7E0_9XANT</name>